<name>A0A7C0U423_DESA2</name>
<protein>
    <submittedName>
        <fullName evidence="2">DUF460 domain-containing protein</fullName>
    </submittedName>
</protein>
<dbReference type="AlphaFoldDB" id="A0A7C0U423"/>
<dbReference type="InterPro" id="IPR007408">
    <property type="entry name" value="DUF460"/>
</dbReference>
<dbReference type="PANTHER" id="PTHR40707:SF1">
    <property type="entry name" value="DUF460 DOMAIN-CONTAINING PROTEIN"/>
    <property type="match status" value="1"/>
</dbReference>
<accession>A0A7C0U423</accession>
<gene>
    <name evidence="2" type="ORF">ENG63_10765</name>
</gene>
<proteinExistence type="predicted"/>
<dbReference type="Proteomes" id="UP000886289">
    <property type="component" value="Unassembled WGS sequence"/>
</dbReference>
<organism evidence="2">
    <name type="scientific">Desulfofervidus auxilii</name>
    <dbReference type="NCBI Taxonomy" id="1621989"/>
    <lineage>
        <taxon>Bacteria</taxon>
        <taxon>Pseudomonadati</taxon>
        <taxon>Thermodesulfobacteriota</taxon>
        <taxon>Candidatus Desulfofervidia</taxon>
        <taxon>Candidatus Desulfofervidales</taxon>
        <taxon>Candidatus Desulfofervidaceae</taxon>
        <taxon>Candidatus Desulfofervidus</taxon>
    </lineage>
</organism>
<reference evidence="2" key="1">
    <citation type="journal article" date="2020" name="mSystems">
        <title>Genome- and Community-Level Interaction Insights into Carbon Utilization and Element Cycling Functions of Hydrothermarchaeota in Hydrothermal Sediment.</title>
        <authorList>
            <person name="Zhou Z."/>
            <person name="Liu Y."/>
            <person name="Xu W."/>
            <person name="Pan J."/>
            <person name="Luo Z.H."/>
            <person name="Li M."/>
        </authorList>
    </citation>
    <scope>NUCLEOTIDE SEQUENCE [LARGE SCALE GENOMIC DNA]</scope>
    <source>
        <strain evidence="2">HyVt-233</strain>
    </source>
</reference>
<dbReference type="Pfam" id="PF04312">
    <property type="entry name" value="DUF460"/>
    <property type="match status" value="1"/>
</dbReference>
<dbReference type="PANTHER" id="PTHR40707">
    <property type="entry name" value="POSSIBLE NUCLEASE OF RNASE H FOLD, RUVC/YQGF FAMILY"/>
    <property type="match status" value="1"/>
</dbReference>
<dbReference type="EMBL" id="DRBS01000397">
    <property type="protein sequence ID" value="HDD45320.1"/>
    <property type="molecule type" value="Genomic_DNA"/>
</dbReference>
<keyword evidence="1" id="KW-0175">Coiled coil</keyword>
<evidence type="ECO:0000256" key="1">
    <source>
        <dbReference type="SAM" id="Coils"/>
    </source>
</evidence>
<sequence>MTAKRILGLDILPGSSPSSSEEPSYAVVILENEKVIYSRHNLSRRSLIKLINETKPDIVAVDNISELFRNKLDLKKFFRETSFVPKIIQVTKISNKYISLRNLIKKYNLGYETKISPLKSAEYIARLAEKGVGSSIDVFEKEIHIIISRRRSLGQGGMSSERFKRKINLSILRLAKNIKKKLRENNFDFDFFYRKTSYGLLNALFIVYSSNSNRVFKLIKPWKGQDIQIIVKPLLKKKIEFKCDEKENSLSSLSSKKFIIVGVDPGISTGLAGIDLNGFPLFVFSRKELGRNQALNIILEYGKPVLVATDVKNPPLYVKKIASEANATLFYPEKDMMVLEKRKIVQDYMSKYIDQIKVADSHQRDALAAAIKAYQYFRNKFEKLEAEIRKTNVKIPLDRAKVELIRGKSIKDILREYMNLGKKKNEMIRKPILETVDEDNDKIRSLIDKINRQQDIIKNLEIENRELKNKIMKMSRYIEELEEKISRKMQEIVKEIREKREIAALISKIRCLENELDKRNREIEVLNEKINAWKKVVNIAINDGIIPVIYVNALSQKSINHLLRNGETLEDRVIYVREPAPGDIKGAKKLVEKRIKAILVSREMPEPVKNVFEASLIPVISIDLFKLVKIGNEIYVEKKKLEKSIMNEKKKLERKRDMEKERRIYEVIKEYREKRIREILKKG</sequence>
<feature type="coiled-coil region" evidence="1">
    <location>
        <begin position="433"/>
        <end position="536"/>
    </location>
</feature>
<comment type="caution">
    <text evidence="2">The sequence shown here is derived from an EMBL/GenBank/DDBJ whole genome shotgun (WGS) entry which is preliminary data.</text>
</comment>
<evidence type="ECO:0000313" key="2">
    <source>
        <dbReference type="EMBL" id="HDD45320.1"/>
    </source>
</evidence>